<name>A0A4P6M8I8_9MOLU</name>
<evidence type="ECO:0000313" key="2">
    <source>
        <dbReference type="EMBL" id="QBF23689.1"/>
    </source>
</evidence>
<feature type="compositionally biased region" description="Basic and acidic residues" evidence="1">
    <location>
        <begin position="89"/>
        <end position="110"/>
    </location>
</feature>
<evidence type="ECO:0000313" key="3">
    <source>
        <dbReference type="Proteomes" id="UP000289726"/>
    </source>
</evidence>
<feature type="compositionally biased region" description="Low complexity" evidence="1">
    <location>
        <begin position="117"/>
        <end position="134"/>
    </location>
</feature>
<evidence type="ECO:0000256" key="1">
    <source>
        <dbReference type="SAM" id="MobiDB-lite"/>
    </source>
</evidence>
<accession>A0A4P6M8I8</accession>
<keyword evidence="3" id="KW-1185">Reference proteome</keyword>
<feature type="region of interest" description="Disordered" evidence="1">
    <location>
        <begin position="89"/>
        <end position="134"/>
    </location>
</feature>
<dbReference type="EMBL" id="CP035949">
    <property type="protein sequence ID" value="QBF23689.1"/>
    <property type="molecule type" value="Genomic_DNA"/>
</dbReference>
<dbReference type="AlphaFoldDB" id="A0A4P6M8I8"/>
<reference evidence="2 3" key="1">
    <citation type="submission" date="2019-02" db="EMBL/GenBank/DDBJ databases">
        <title>Draft Genome Sequence of Maize Bushy Stunt-like Phytoplasma group 16SrI-B (Aster yellows) in South Africa.</title>
        <authorList>
            <person name="Coetzee B."/>
            <person name="Douglas-Smit N."/>
            <person name="Maree H.J."/>
            <person name="Burger J.T."/>
            <person name="Kruger K."/>
            <person name="Pietersen G."/>
        </authorList>
    </citation>
    <scope>NUCLEOTIDE SEQUENCE [LARGE SCALE GENOMIC DNA]</scope>
    <source>
        <strain evidence="2 3">De Villa</strain>
    </source>
</reference>
<proteinExistence type="predicted"/>
<feature type="compositionally biased region" description="Polar residues" evidence="1">
    <location>
        <begin position="10"/>
        <end position="35"/>
    </location>
</feature>
<protein>
    <submittedName>
        <fullName evidence="2">Uncharacterized protein</fullName>
    </submittedName>
</protein>
<gene>
    <name evidence="2" type="ORF">EXT02_00395</name>
</gene>
<dbReference type="Proteomes" id="UP000289726">
    <property type="component" value="Chromosome"/>
</dbReference>
<sequence>MTHQHPPKPTQSYKPDYSNNEGIYTGSQINQNPYLPSQTFTPTSQPQTTNEKKYEYEGELYDLEMVLNFKTTIEASIKTTQYSIKNYQTEKEKNTQIKPQQQRDEKTTHLKEHKTKLTNTKKQTKPNPRTKNGN</sequence>
<dbReference type="RefSeq" id="WP_130427356.1">
    <property type="nucleotide sequence ID" value="NZ_CP035949.1"/>
</dbReference>
<organism evidence="2 3">
    <name type="scientific">'Catharanthus roseus' aster yellows phytoplasma</name>
    <dbReference type="NCBI Taxonomy" id="1193712"/>
    <lineage>
        <taxon>Bacteria</taxon>
        <taxon>Bacillati</taxon>
        <taxon>Mycoplasmatota</taxon>
        <taxon>Mollicutes</taxon>
        <taxon>Acholeplasmatales</taxon>
        <taxon>Acholeplasmataceae</taxon>
        <taxon>Candidatus Phytoplasma</taxon>
        <taxon>16SrI (Aster yellows group)</taxon>
    </lineage>
</organism>
<feature type="region of interest" description="Disordered" evidence="1">
    <location>
        <begin position="1"/>
        <end position="53"/>
    </location>
</feature>
<feature type="compositionally biased region" description="Low complexity" evidence="1">
    <location>
        <begin position="36"/>
        <end position="49"/>
    </location>
</feature>